<evidence type="ECO:0000313" key="2">
    <source>
        <dbReference type="Proteomes" id="UP000693768"/>
    </source>
</evidence>
<reference evidence="1" key="1">
    <citation type="submission" date="2020-07" db="EMBL/GenBank/DDBJ databases">
        <title>Highly diverse flavobacterial phages as mortality factor during North Sea spring blooms.</title>
        <authorList>
            <person name="Bartlau N."/>
            <person name="Wichels A."/>
            <person name="Krohne G."/>
            <person name="Adriaenssens E.M."/>
            <person name="Heins A."/>
            <person name="Fuchs B.M."/>
            <person name="Amann R."/>
            <person name="Moraru C."/>
        </authorList>
    </citation>
    <scope>NUCLEOTIDE SEQUENCE</scope>
</reference>
<dbReference type="EMBL" id="MT732451">
    <property type="protein sequence ID" value="QQO97471.1"/>
    <property type="molecule type" value="Genomic_DNA"/>
</dbReference>
<evidence type="ECO:0000313" key="1">
    <source>
        <dbReference type="EMBL" id="QQO97471.1"/>
    </source>
</evidence>
<organism evidence="1 2">
    <name type="scientific">Maribacter phage Molly_1</name>
    <dbReference type="NCBI Taxonomy" id="2745685"/>
    <lineage>
        <taxon>Viruses</taxon>
        <taxon>Duplodnaviria</taxon>
        <taxon>Heunggongvirae</taxon>
        <taxon>Uroviricota</taxon>
        <taxon>Caudoviricetes</taxon>
        <taxon>Molycolviridae</taxon>
        <taxon>Mollyvirus</taxon>
        <taxon>Mollyvirus molly</taxon>
    </lineage>
</organism>
<proteinExistence type="predicted"/>
<gene>
    <name evidence="1" type="ORF">Molly1_174</name>
</gene>
<dbReference type="Proteomes" id="UP000693768">
    <property type="component" value="Segment"/>
</dbReference>
<accession>A0A8E4UYA3</accession>
<name>A0A8E4UYA3_9CAUD</name>
<keyword evidence="2" id="KW-1185">Reference proteome</keyword>
<protein>
    <submittedName>
        <fullName evidence="1">Uncharacterized protein</fullName>
    </submittedName>
</protein>
<sequence>MSSNNPRVIVYKKLPADIKVLLNISQGWLVGSASTQLCAGETPKDYDIVVPSREKFQYAVDYLGSKTIDFLKINSYGGLKFTLLNDITIDIWCQELGDFLQNTKSVDYIYNLSKNLMLENIN</sequence>